<evidence type="ECO:0000313" key="3">
    <source>
        <dbReference type="EMBL" id="MBU7596400.1"/>
    </source>
</evidence>
<name>A0A949JD90_9ACTN</name>
<reference evidence="3" key="1">
    <citation type="submission" date="2021-06" db="EMBL/GenBank/DDBJ databases">
        <title>Sequencing of actinobacteria type strains.</title>
        <authorList>
            <person name="Nguyen G.-S."/>
            <person name="Wentzel A."/>
        </authorList>
    </citation>
    <scope>NUCLEOTIDE SEQUENCE</scope>
    <source>
        <strain evidence="3">P38-E01</strain>
    </source>
</reference>
<evidence type="ECO:0000256" key="1">
    <source>
        <dbReference type="SAM" id="Phobius"/>
    </source>
</evidence>
<evidence type="ECO:0000313" key="4">
    <source>
        <dbReference type="Proteomes" id="UP000694501"/>
    </source>
</evidence>
<dbReference type="InterPro" id="IPR055648">
    <property type="entry name" value="DUF7224"/>
</dbReference>
<sequence>MAMTVCVAHLVIGFCAGLVLPRILAAPILAVSVFFLVASSWSSGYTIWPRHISGQFPVELMYGELPTLHSLAPHVMFTGSIALAAALCTLLRNFTTRIALPLTLALTGTFIPSSMVHDWGPNPKLSTGNVSMSCQGKNPTVCVPQPLSSELPRVQAEAASVFAALSKTGVDFAKPAELQDSIVGGRFSYRSTESTWWLRLTDATNGETLRYSVMRKAIALPCDRPDGEAVQRLTLWASAATDTEGFALQRQQEELVTEVEKQTLRKSRAAVRQIHARSHKDQTTWYQETSEKACSGTSEVGSH</sequence>
<dbReference type="Pfam" id="PF23866">
    <property type="entry name" value="DUF7224"/>
    <property type="match status" value="1"/>
</dbReference>
<keyword evidence="4" id="KW-1185">Reference proteome</keyword>
<gene>
    <name evidence="3" type="ORF">JGS22_001775</name>
</gene>
<feature type="transmembrane region" description="Helical" evidence="1">
    <location>
        <begin position="71"/>
        <end position="91"/>
    </location>
</feature>
<comment type="caution">
    <text evidence="3">The sequence shown here is derived from an EMBL/GenBank/DDBJ whole genome shotgun (WGS) entry which is preliminary data.</text>
</comment>
<dbReference type="RefSeq" id="WP_211039831.1">
    <property type="nucleotide sequence ID" value="NZ_JAELVF020000001.1"/>
</dbReference>
<keyword evidence="1" id="KW-0472">Membrane</keyword>
<organism evidence="3 4">
    <name type="scientific">Streptomyces tardus</name>
    <dbReference type="NCBI Taxonomy" id="2780544"/>
    <lineage>
        <taxon>Bacteria</taxon>
        <taxon>Bacillati</taxon>
        <taxon>Actinomycetota</taxon>
        <taxon>Actinomycetes</taxon>
        <taxon>Kitasatosporales</taxon>
        <taxon>Streptomycetaceae</taxon>
        <taxon>Streptomyces</taxon>
    </lineage>
</organism>
<dbReference type="AlphaFoldDB" id="A0A949JD90"/>
<protein>
    <recommendedName>
        <fullName evidence="2">DUF7224 domain-containing protein</fullName>
    </recommendedName>
</protein>
<dbReference type="Proteomes" id="UP000694501">
    <property type="component" value="Unassembled WGS sequence"/>
</dbReference>
<evidence type="ECO:0000259" key="2">
    <source>
        <dbReference type="Pfam" id="PF23866"/>
    </source>
</evidence>
<accession>A0A949JD90</accession>
<feature type="domain" description="DUF7224" evidence="2">
    <location>
        <begin position="141"/>
        <end position="291"/>
    </location>
</feature>
<proteinExistence type="predicted"/>
<dbReference type="EMBL" id="JAELVF020000001">
    <property type="protein sequence ID" value="MBU7596400.1"/>
    <property type="molecule type" value="Genomic_DNA"/>
</dbReference>
<keyword evidence="1" id="KW-0812">Transmembrane</keyword>
<keyword evidence="1" id="KW-1133">Transmembrane helix</keyword>
<feature type="transmembrane region" description="Helical" evidence="1">
    <location>
        <begin position="98"/>
        <end position="116"/>
    </location>
</feature>